<evidence type="ECO:0000259" key="3">
    <source>
        <dbReference type="PROSITE" id="PS50157"/>
    </source>
</evidence>
<dbReference type="KEGG" id="zmk:HG535_0C02650"/>
<keyword evidence="1" id="KW-0863">Zinc-finger</keyword>
<dbReference type="EMBL" id="CP058606">
    <property type="protein sequence ID" value="QLG71913.1"/>
    <property type="molecule type" value="Genomic_DNA"/>
</dbReference>
<name>A0A7H9B095_ZYGMR</name>
<dbReference type="PROSITE" id="PS50157">
    <property type="entry name" value="ZINC_FINGER_C2H2_2"/>
    <property type="match status" value="1"/>
</dbReference>
<feature type="domain" description="C2H2-type" evidence="3">
    <location>
        <begin position="504"/>
        <end position="540"/>
    </location>
</feature>
<reference evidence="4 5" key="1">
    <citation type="submission" date="2020-07" db="EMBL/GenBank/DDBJ databases">
        <title>The yeast mating-type switching endonuclease HO is a domesticated member of an unorthodox homing genetic element family.</title>
        <authorList>
            <person name="Coughlan A.Y."/>
            <person name="Lombardi L."/>
            <person name="Braun-Galleani S."/>
            <person name="Martos A.R."/>
            <person name="Galeote V."/>
            <person name="Bigey F."/>
            <person name="Dequin S."/>
            <person name="Byrne K.P."/>
            <person name="Wolfe K.H."/>
        </authorList>
    </citation>
    <scope>NUCLEOTIDE SEQUENCE [LARGE SCALE GENOMIC DNA]</scope>
    <source>
        <strain evidence="4 5">NRRL Y-6702</strain>
    </source>
</reference>
<keyword evidence="1" id="KW-0479">Metal-binding</keyword>
<feature type="region of interest" description="Disordered" evidence="2">
    <location>
        <begin position="89"/>
        <end position="118"/>
    </location>
</feature>
<dbReference type="InterPro" id="IPR013087">
    <property type="entry name" value="Znf_C2H2_type"/>
</dbReference>
<dbReference type="RefSeq" id="XP_037143641.1">
    <property type="nucleotide sequence ID" value="XM_037287746.1"/>
</dbReference>
<dbReference type="AlphaFoldDB" id="A0A7H9B095"/>
<feature type="compositionally biased region" description="Basic and acidic residues" evidence="2">
    <location>
        <begin position="398"/>
        <end position="422"/>
    </location>
</feature>
<keyword evidence="5" id="KW-1185">Reference proteome</keyword>
<keyword evidence="1" id="KW-0862">Zinc</keyword>
<feature type="compositionally biased region" description="Polar residues" evidence="2">
    <location>
        <begin position="440"/>
        <end position="468"/>
    </location>
</feature>
<feature type="compositionally biased region" description="Low complexity" evidence="2">
    <location>
        <begin position="109"/>
        <end position="118"/>
    </location>
</feature>
<dbReference type="OrthoDB" id="7295497at2759"/>
<evidence type="ECO:0000313" key="5">
    <source>
        <dbReference type="Proteomes" id="UP000509704"/>
    </source>
</evidence>
<proteinExistence type="predicted"/>
<dbReference type="GeneID" id="59235610"/>
<evidence type="ECO:0000256" key="1">
    <source>
        <dbReference type="PROSITE-ProRule" id="PRU00042"/>
    </source>
</evidence>
<dbReference type="Gene3D" id="3.30.160.60">
    <property type="entry name" value="Classic Zinc Finger"/>
    <property type="match status" value="1"/>
</dbReference>
<feature type="compositionally biased region" description="Acidic residues" evidence="2">
    <location>
        <begin position="318"/>
        <end position="334"/>
    </location>
</feature>
<dbReference type="Proteomes" id="UP000509704">
    <property type="component" value="Chromosome 3"/>
</dbReference>
<organism evidence="4 5">
    <name type="scientific">Zygotorulaspora mrakii</name>
    <name type="common">Zygosaccharomyces mrakii</name>
    <dbReference type="NCBI Taxonomy" id="42260"/>
    <lineage>
        <taxon>Eukaryota</taxon>
        <taxon>Fungi</taxon>
        <taxon>Dikarya</taxon>
        <taxon>Ascomycota</taxon>
        <taxon>Saccharomycotina</taxon>
        <taxon>Saccharomycetes</taxon>
        <taxon>Saccharomycetales</taxon>
        <taxon>Saccharomycetaceae</taxon>
        <taxon>Zygotorulaspora</taxon>
    </lineage>
</organism>
<accession>A0A7H9B095</accession>
<gene>
    <name evidence="4" type="ORF">HG535_0C02650</name>
</gene>
<sequence>MTSTELTLNRTLTDILEDELYNMYGTHGCGSEHCHSSNVSLNGKSLMNLPLPAFEEFMTNETLATDYNLSPPYASNFFVGSSSSSNIEHPIPMDSQTNGPELCRHSSQHQHISQSHTQQQAQSENFTIFNKYADPSLTTTSIHDNKPQDKLGNTPVQKTINLNSIMKVPNPFNTVNISRLHPQPSIIPRDIRVTNDDSMDSSENIYAEQEHDEFLGYEDSCNFKVNWPLQDSNLALSNEDARMIFDHEFQHDDDLSDDDDNDEETFQENPKRDIFNVPFAYSNEFNMSNSRDKEINACNFVDSNISTNNNMIPDEVILDDDDDDSNMLDEDDLYEPSYRNSRKESVVFNNTREMAVPGLDRDQDQDQYQDQYQGQDQDQDRNQDNVEQSRQNARQKVKLREDHQQQPRSRVKELEIESEVRNRNQRQLGNKTQSRKKILNNENNLVNTSKRRVSSMNTLEPLQYSQSHSHLKSNAHLHDHSHSQSPSPSQPYSKQKNSDGSEVYTCMIINSITKQVCAAQFSRSYDLTRHQNTIHAKKKSVFRCSECIKSLGHEGYQKTFSRLDALTRHIKSKHEYLTLEQRQDITKYARDNMGYVVA</sequence>
<feature type="compositionally biased region" description="Low complexity" evidence="2">
    <location>
        <begin position="366"/>
        <end position="376"/>
    </location>
</feature>
<feature type="compositionally biased region" description="Low complexity" evidence="2">
    <location>
        <begin position="483"/>
        <end position="495"/>
    </location>
</feature>
<protein>
    <recommendedName>
        <fullName evidence="3">C2H2-type domain-containing protein</fullName>
    </recommendedName>
</protein>
<dbReference type="GO" id="GO:0008270">
    <property type="term" value="F:zinc ion binding"/>
    <property type="evidence" value="ECO:0007669"/>
    <property type="project" value="UniProtKB-KW"/>
</dbReference>
<feature type="region of interest" description="Disordered" evidence="2">
    <location>
        <begin position="318"/>
        <end position="498"/>
    </location>
</feature>
<evidence type="ECO:0000313" key="4">
    <source>
        <dbReference type="EMBL" id="QLG71913.1"/>
    </source>
</evidence>
<evidence type="ECO:0000256" key="2">
    <source>
        <dbReference type="SAM" id="MobiDB-lite"/>
    </source>
</evidence>